<dbReference type="InterPro" id="IPR006311">
    <property type="entry name" value="TAT_signal"/>
</dbReference>
<keyword evidence="2" id="KW-1185">Reference proteome</keyword>
<dbReference type="EMBL" id="JAIVFP010000001">
    <property type="protein sequence ID" value="MCI4681671.1"/>
    <property type="molecule type" value="Genomic_DNA"/>
</dbReference>
<dbReference type="PROSITE" id="PS51318">
    <property type="entry name" value="TAT"/>
    <property type="match status" value="1"/>
</dbReference>
<proteinExistence type="predicted"/>
<comment type="caution">
    <text evidence="1">The sequence shown here is derived from an EMBL/GenBank/DDBJ whole genome shotgun (WGS) entry which is preliminary data.</text>
</comment>
<dbReference type="NCBIfam" id="TIGR01409">
    <property type="entry name" value="TAT_signal_seq"/>
    <property type="match status" value="1"/>
</dbReference>
<dbReference type="Proteomes" id="UP001139104">
    <property type="component" value="Unassembled WGS sequence"/>
</dbReference>
<evidence type="ECO:0000313" key="1">
    <source>
        <dbReference type="EMBL" id="MCI4681671.1"/>
    </source>
</evidence>
<dbReference type="InterPro" id="IPR019546">
    <property type="entry name" value="TAT_signal_bac_arc"/>
</dbReference>
<name>A0ABS9Z200_9HYPH</name>
<protein>
    <submittedName>
        <fullName evidence="1">Twin-arginine translocation signal domain-containing protein</fullName>
    </submittedName>
</protein>
<gene>
    <name evidence="1" type="ORF">K2U94_02625</name>
</gene>
<evidence type="ECO:0000313" key="2">
    <source>
        <dbReference type="Proteomes" id="UP001139104"/>
    </source>
</evidence>
<sequence length="64" mass="6539">MTTDEASRRNFLGQAAASAGAATLLAASTGDAIAYQGNMERALAQLQCALVRFAGPRPTRAVTG</sequence>
<reference evidence="1" key="1">
    <citation type="journal article" date="2022" name="ISME J.">
        <title>Identification of active gaseous-alkane degraders at natural gas seeps.</title>
        <authorList>
            <person name="Farhan Ul Haque M."/>
            <person name="Hernandez M."/>
            <person name="Crombie A.T."/>
            <person name="Murrell J.C."/>
        </authorList>
    </citation>
    <scope>NUCLEOTIDE SEQUENCE</scope>
    <source>
        <strain evidence="1">PC2</strain>
    </source>
</reference>
<organism evidence="1 2">
    <name type="scientific">Candidatus Rhodoblastus alkanivorans</name>
    <dbReference type="NCBI Taxonomy" id="2954117"/>
    <lineage>
        <taxon>Bacteria</taxon>
        <taxon>Pseudomonadati</taxon>
        <taxon>Pseudomonadota</taxon>
        <taxon>Alphaproteobacteria</taxon>
        <taxon>Hyphomicrobiales</taxon>
        <taxon>Rhodoblastaceae</taxon>
        <taxon>Rhodoblastus</taxon>
    </lineage>
</organism>
<accession>A0ABS9Z200</accession>
<dbReference type="RefSeq" id="WP_243065720.1">
    <property type="nucleotide sequence ID" value="NZ_JAIVFK010000060.1"/>
</dbReference>